<dbReference type="Proteomes" id="UP000000305">
    <property type="component" value="Unassembled WGS sequence"/>
</dbReference>
<evidence type="ECO:0000313" key="4">
    <source>
        <dbReference type="Proteomes" id="UP000000305"/>
    </source>
</evidence>
<organism evidence="3 4">
    <name type="scientific">Daphnia pulex</name>
    <name type="common">Water flea</name>
    <dbReference type="NCBI Taxonomy" id="6669"/>
    <lineage>
        <taxon>Eukaryota</taxon>
        <taxon>Metazoa</taxon>
        <taxon>Ecdysozoa</taxon>
        <taxon>Arthropoda</taxon>
        <taxon>Crustacea</taxon>
        <taxon>Branchiopoda</taxon>
        <taxon>Diplostraca</taxon>
        <taxon>Cladocera</taxon>
        <taxon>Anomopoda</taxon>
        <taxon>Daphniidae</taxon>
        <taxon>Daphnia</taxon>
    </lineage>
</organism>
<name>E9FZ24_DAPPU</name>
<feature type="chain" id="PRO_5003239887" evidence="2">
    <location>
        <begin position="29"/>
        <end position="140"/>
    </location>
</feature>
<dbReference type="InParanoid" id="E9FZ24"/>
<dbReference type="KEGG" id="dpx:DAPPUDRAFT_312170"/>
<dbReference type="HOGENOM" id="CLU_1837120_0_0_1"/>
<feature type="compositionally biased region" description="Basic and acidic residues" evidence="1">
    <location>
        <begin position="90"/>
        <end position="103"/>
    </location>
</feature>
<evidence type="ECO:0000256" key="1">
    <source>
        <dbReference type="SAM" id="MobiDB-lite"/>
    </source>
</evidence>
<feature type="region of interest" description="Disordered" evidence="1">
    <location>
        <begin position="121"/>
        <end position="140"/>
    </location>
</feature>
<feature type="compositionally biased region" description="Polar residues" evidence="1">
    <location>
        <begin position="72"/>
        <end position="83"/>
    </location>
</feature>
<evidence type="ECO:0000313" key="3">
    <source>
        <dbReference type="EMBL" id="EFX87637.1"/>
    </source>
</evidence>
<evidence type="ECO:0000256" key="2">
    <source>
        <dbReference type="SAM" id="SignalP"/>
    </source>
</evidence>
<protein>
    <submittedName>
        <fullName evidence="3">Uncharacterized protein</fullName>
    </submittedName>
</protein>
<dbReference type="AlphaFoldDB" id="E9FZ24"/>
<dbReference type="EMBL" id="GL732527">
    <property type="protein sequence ID" value="EFX87637.1"/>
    <property type="molecule type" value="Genomic_DNA"/>
</dbReference>
<accession>E9FZ24</accession>
<proteinExistence type="predicted"/>
<keyword evidence="4" id="KW-1185">Reference proteome</keyword>
<reference evidence="3 4" key="1">
    <citation type="journal article" date="2011" name="Science">
        <title>The ecoresponsive genome of Daphnia pulex.</title>
        <authorList>
            <person name="Colbourne J.K."/>
            <person name="Pfrender M.E."/>
            <person name="Gilbert D."/>
            <person name="Thomas W.K."/>
            <person name="Tucker A."/>
            <person name="Oakley T.H."/>
            <person name="Tokishita S."/>
            <person name="Aerts A."/>
            <person name="Arnold G.J."/>
            <person name="Basu M.K."/>
            <person name="Bauer D.J."/>
            <person name="Caceres C.E."/>
            <person name="Carmel L."/>
            <person name="Casola C."/>
            <person name="Choi J.H."/>
            <person name="Detter J.C."/>
            <person name="Dong Q."/>
            <person name="Dusheyko S."/>
            <person name="Eads B.D."/>
            <person name="Frohlich T."/>
            <person name="Geiler-Samerotte K.A."/>
            <person name="Gerlach D."/>
            <person name="Hatcher P."/>
            <person name="Jogdeo S."/>
            <person name="Krijgsveld J."/>
            <person name="Kriventseva E.V."/>
            <person name="Kultz D."/>
            <person name="Laforsch C."/>
            <person name="Lindquist E."/>
            <person name="Lopez J."/>
            <person name="Manak J.R."/>
            <person name="Muller J."/>
            <person name="Pangilinan J."/>
            <person name="Patwardhan R.P."/>
            <person name="Pitluck S."/>
            <person name="Pritham E.J."/>
            <person name="Rechtsteiner A."/>
            <person name="Rho M."/>
            <person name="Rogozin I.B."/>
            <person name="Sakarya O."/>
            <person name="Salamov A."/>
            <person name="Schaack S."/>
            <person name="Shapiro H."/>
            <person name="Shiga Y."/>
            <person name="Skalitzky C."/>
            <person name="Smith Z."/>
            <person name="Souvorov A."/>
            <person name="Sung W."/>
            <person name="Tang Z."/>
            <person name="Tsuchiya D."/>
            <person name="Tu H."/>
            <person name="Vos H."/>
            <person name="Wang M."/>
            <person name="Wolf Y.I."/>
            <person name="Yamagata H."/>
            <person name="Yamada T."/>
            <person name="Ye Y."/>
            <person name="Shaw J.R."/>
            <person name="Andrews J."/>
            <person name="Crease T.J."/>
            <person name="Tang H."/>
            <person name="Lucas S.M."/>
            <person name="Robertson H.M."/>
            <person name="Bork P."/>
            <person name="Koonin E.V."/>
            <person name="Zdobnov E.M."/>
            <person name="Grigoriev I.V."/>
            <person name="Lynch M."/>
            <person name="Boore J.L."/>
        </authorList>
    </citation>
    <scope>NUCLEOTIDE SEQUENCE [LARGE SCALE GENOMIC DNA]</scope>
</reference>
<feature type="region of interest" description="Disordered" evidence="1">
    <location>
        <begin position="56"/>
        <end position="103"/>
    </location>
</feature>
<sequence length="140" mass="16146">MKITYSLSPKTICVISIVLLMQLDSIDSRPLLQRNQENLTENKMQINQLKPLEEITGRASTSAADRSINKAPDTQPTRPTNELQVPPPKDQQHSIDDYDQQDDAKMSDQLFMEIYYKTLQKERKTREANDVEKSHSLEEL</sequence>
<feature type="signal peptide" evidence="2">
    <location>
        <begin position="1"/>
        <end position="28"/>
    </location>
</feature>
<keyword evidence="2" id="KW-0732">Signal</keyword>
<gene>
    <name evidence="3" type="ORF">DAPPUDRAFT_312170</name>
</gene>